<dbReference type="EMBL" id="JBHLXG010000003">
    <property type="protein sequence ID" value="MFC0225596.1"/>
    <property type="molecule type" value="Genomic_DNA"/>
</dbReference>
<keyword evidence="1" id="KW-0812">Transmembrane</keyword>
<dbReference type="Proteomes" id="UP001589792">
    <property type="component" value="Unassembled WGS sequence"/>
</dbReference>
<evidence type="ECO:0000256" key="1">
    <source>
        <dbReference type="SAM" id="Phobius"/>
    </source>
</evidence>
<reference evidence="2 3" key="1">
    <citation type="submission" date="2024-09" db="EMBL/GenBank/DDBJ databases">
        <authorList>
            <person name="Sun Q."/>
            <person name="Mori K."/>
        </authorList>
    </citation>
    <scope>NUCLEOTIDE SEQUENCE [LARGE SCALE GENOMIC DNA]</scope>
    <source>
        <strain evidence="2 3">CCM 8626</strain>
    </source>
</reference>
<comment type="caution">
    <text evidence="2">The sequence shown here is derived from an EMBL/GenBank/DDBJ whole genome shotgun (WGS) entry which is preliminary data.</text>
</comment>
<proteinExistence type="predicted"/>
<feature type="transmembrane region" description="Helical" evidence="1">
    <location>
        <begin position="12"/>
        <end position="34"/>
    </location>
</feature>
<name>A0ABV6E9J8_9GAMM</name>
<accession>A0ABV6E9J8</accession>
<gene>
    <name evidence="2" type="ORF">ACFFJ3_03605</name>
</gene>
<dbReference type="RefSeq" id="WP_380673036.1">
    <property type="nucleotide sequence ID" value="NZ_CP173186.1"/>
</dbReference>
<organism evidence="2 3">
    <name type="scientific">Serratia aquatilis</name>
    <dbReference type="NCBI Taxonomy" id="1737515"/>
    <lineage>
        <taxon>Bacteria</taxon>
        <taxon>Pseudomonadati</taxon>
        <taxon>Pseudomonadota</taxon>
        <taxon>Gammaproteobacteria</taxon>
        <taxon>Enterobacterales</taxon>
        <taxon>Yersiniaceae</taxon>
        <taxon>Serratia</taxon>
    </lineage>
</organism>
<evidence type="ECO:0000313" key="2">
    <source>
        <dbReference type="EMBL" id="MFC0225596.1"/>
    </source>
</evidence>
<protein>
    <submittedName>
        <fullName evidence="2">Uncharacterized protein</fullName>
    </submittedName>
</protein>
<keyword evidence="1" id="KW-1133">Transmembrane helix</keyword>
<sequence length="54" mass="5900">MEDNLSAETKLIAIIGLLVSVLLVVSVLFGIAYFSVPAHIEQEVDVKTCHMKDV</sequence>
<keyword evidence="1" id="KW-0472">Membrane</keyword>
<keyword evidence="3" id="KW-1185">Reference proteome</keyword>
<evidence type="ECO:0000313" key="3">
    <source>
        <dbReference type="Proteomes" id="UP001589792"/>
    </source>
</evidence>